<keyword evidence="1" id="KW-0436">Ligase</keyword>
<evidence type="ECO:0000256" key="1">
    <source>
        <dbReference type="ARBA" id="ARBA00022598"/>
    </source>
</evidence>
<dbReference type="Gene3D" id="3.30.930.10">
    <property type="entry name" value="Bira Bifunctional Protein, Domain 2"/>
    <property type="match status" value="1"/>
</dbReference>
<keyword evidence="2" id="KW-0547">Nucleotide-binding</keyword>
<dbReference type="InterPro" id="IPR045864">
    <property type="entry name" value="aa-tRNA-synth_II/BPL/LPL"/>
</dbReference>
<reference evidence="7 8" key="2">
    <citation type="submission" date="2015-05" db="EMBL/GenBank/DDBJ databases">
        <title>Lifestyle Evolution in Cyanobacterial Symbionts of Sponges.</title>
        <authorList>
            <person name="Burgsdorf I."/>
            <person name="Slaby B.M."/>
            <person name="Handley K.M."/>
            <person name="Haber M."/>
            <person name="Blom J."/>
            <person name="Marshall C.W."/>
            <person name="Gilbert J.A."/>
            <person name="Hentschel U."/>
            <person name="Steindler L."/>
        </authorList>
    </citation>
    <scope>NUCLEOTIDE SEQUENCE [LARGE SCALE GENOMIC DNA]</scope>
    <source>
        <strain evidence="7">15L</strain>
    </source>
</reference>
<dbReference type="PRINTS" id="PR01042">
    <property type="entry name" value="TRNASYNTHASP"/>
</dbReference>
<evidence type="ECO:0000256" key="5">
    <source>
        <dbReference type="ARBA" id="ARBA00023146"/>
    </source>
</evidence>
<evidence type="ECO:0000313" key="8">
    <source>
        <dbReference type="Proteomes" id="UP000035037"/>
    </source>
</evidence>
<reference evidence="7 8" key="1">
    <citation type="submission" date="2015-02" db="EMBL/GenBank/DDBJ databases">
        <authorList>
            <person name="Slaby B."/>
            <person name="Hentschel U."/>
        </authorList>
    </citation>
    <scope>NUCLEOTIDE SEQUENCE [LARGE SCALE GENOMIC DNA]</scope>
    <source>
        <strain evidence="7">15L</strain>
    </source>
</reference>
<dbReference type="InterPro" id="IPR004364">
    <property type="entry name" value="Aa-tRNA-synt_II"/>
</dbReference>
<keyword evidence="4" id="KW-0648">Protein biosynthesis</keyword>
<keyword evidence="3" id="KW-0067">ATP-binding</keyword>
<evidence type="ECO:0000256" key="3">
    <source>
        <dbReference type="ARBA" id="ARBA00022840"/>
    </source>
</evidence>
<comment type="caution">
    <text evidence="7">The sequence shown here is derived from an EMBL/GenBank/DDBJ whole genome shotgun (WGS) entry which is preliminary data.</text>
</comment>
<dbReference type="EMBL" id="JYFQ01000050">
    <property type="protein sequence ID" value="KKZ14086.1"/>
    <property type="molecule type" value="Genomic_DNA"/>
</dbReference>
<sequence length="81" mass="9605">MIQDWRPIYLDGSVPSRVCGGEWFALPQSPQLFKQLLMVGGVERYYQLARCFRDADLAIRHVKQYPQWRLSLQTHKWLGVR</sequence>
<dbReference type="GO" id="GO:0004812">
    <property type="term" value="F:aminoacyl-tRNA ligase activity"/>
    <property type="evidence" value="ECO:0007669"/>
    <property type="project" value="UniProtKB-KW"/>
</dbReference>
<name>A0A0G8AY88_9SYNE</name>
<accession>A0A0G8AY88</accession>
<dbReference type="Proteomes" id="UP000035037">
    <property type="component" value="Unassembled WGS sequence"/>
</dbReference>
<evidence type="ECO:0000259" key="6">
    <source>
        <dbReference type="Pfam" id="PF00152"/>
    </source>
</evidence>
<dbReference type="GO" id="GO:0005524">
    <property type="term" value="F:ATP binding"/>
    <property type="evidence" value="ECO:0007669"/>
    <property type="project" value="UniProtKB-KW"/>
</dbReference>
<dbReference type="InterPro" id="IPR002312">
    <property type="entry name" value="Asp/Asn-tRNA-synth_IIb"/>
</dbReference>
<organism evidence="7 8">
    <name type="scientific">Candidatus Synechococcus spongiarum 15L</name>
    <dbReference type="NCBI Taxonomy" id="1608419"/>
    <lineage>
        <taxon>Bacteria</taxon>
        <taxon>Bacillati</taxon>
        <taxon>Cyanobacteriota</taxon>
        <taxon>Cyanophyceae</taxon>
        <taxon>Synechococcales</taxon>
        <taxon>Synechococcaceae</taxon>
        <taxon>Synechococcus</taxon>
    </lineage>
</organism>
<evidence type="ECO:0000256" key="4">
    <source>
        <dbReference type="ARBA" id="ARBA00022917"/>
    </source>
</evidence>
<feature type="domain" description="Aminoacyl-tRNA synthetase class II (D/K/N)" evidence="6">
    <location>
        <begin position="14"/>
        <end position="65"/>
    </location>
</feature>
<dbReference type="SUPFAM" id="SSF55681">
    <property type="entry name" value="Class II aaRS and biotin synthetases"/>
    <property type="match status" value="1"/>
</dbReference>
<dbReference type="Pfam" id="PF00152">
    <property type="entry name" value="tRNA-synt_2"/>
    <property type="match status" value="1"/>
</dbReference>
<keyword evidence="5" id="KW-0030">Aminoacyl-tRNA synthetase</keyword>
<proteinExistence type="predicted"/>
<protein>
    <recommendedName>
        <fullName evidence="6">Aminoacyl-tRNA synthetase class II (D/K/N) domain-containing protein</fullName>
    </recommendedName>
</protein>
<dbReference type="AlphaFoldDB" id="A0A0G8AY88"/>
<gene>
    <name evidence="7" type="ORF">TQ37_02185</name>
</gene>
<dbReference type="PATRIC" id="fig|1608419.3.peg.1820"/>
<dbReference type="GO" id="GO:0006418">
    <property type="term" value="P:tRNA aminoacylation for protein translation"/>
    <property type="evidence" value="ECO:0007669"/>
    <property type="project" value="InterPro"/>
</dbReference>
<evidence type="ECO:0000256" key="2">
    <source>
        <dbReference type="ARBA" id="ARBA00022741"/>
    </source>
</evidence>
<evidence type="ECO:0000313" key="7">
    <source>
        <dbReference type="EMBL" id="KKZ14086.1"/>
    </source>
</evidence>